<dbReference type="SMART" id="SM00587">
    <property type="entry name" value="CHK"/>
    <property type="match status" value="1"/>
</dbReference>
<dbReference type="InterPro" id="IPR015897">
    <property type="entry name" value="CHK_kinase-like"/>
</dbReference>
<comment type="caution">
    <text evidence="2">The sequence shown here is derived from an EMBL/GenBank/DDBJ whole genome shotgun (WGS) entry which is preliminary data.</text>
</comment>
<proteinExistence type="predicted"/>
<feature type="domain" description="CHK kinase-like" evidence="1">
    <location>
        <begin position="132"/>
        <end position="338"/>
    </location>
</feature>
<dbReference type="Proteomes" id="UP001159042">
    <property type="component" value="Unassembled WGS sequence"/>
</dbReference>
<dbReference type="AlphaFoldDB" id="A0AAV8W4I9"/>
<evidence type="ECO:0000313" key="2">
    <source>
        <dbReference type="EMBL" id="KAJ8920861.1"/>
    </source>
</evidence>
<dbReference type="PANTHER" id="PTHR11012:SF48">
    <property type="entry name" value="CHK KINASE-LIKE DOMAIN-CONTAINING PROTEIN-RELATED"/>
    <property type="match status" value="1"/>
</dbReference>
<dbReference type="EMBL" id="JANEYG010000012">
    <property type="protein sequence ID" value="KAJ8920861.1"/>
    <property type="molecule type" value="Genomic_DNA"/>
</dbReference>
<dbReference type="PANTHER" id="PTHR11012">
    <property type="entry name" value="PROTEIN KINASE-LIKE DOMAIN-CONTAINING"/>
    <property type="match status" value="1"/>
</dbReference>
<evidence type="ECO:0000259" key="1">
    <source>
        <dbReference type="SMART" id="SM00587"/>
    </source>
</evidence>
<sequence>MAEISPSANGAENLEEVCKDDVCTTLHRKLGTANFVVLRYTLEPLIQRIGLLGDHSLLHVSFLDQTGEERTLTFFLKYFPKFAACANFAEGIGAFKKEMFVYDLFDTFKKNGIHLIPSVTARCHIARYNKYLILDDLVSEGFNTLDKQKILDYDSVLIVLESLAKLHASSLIFEEKRSVESGERYRLIDEYEDQLEETFFNDREGFINAKGVEASIKCVVSEIDIFNFPDKLASGKSFSEVARQVCYKIYKLVKPSKRFRNVLCHGDLWATNFLLKYSVLGQPVTGCKFVDFQCGRYVPPAQDVLSLLHLTTDREFRKEHMYQVIGMYYSYLEKHLTVAGLHLHNMIPFSSFMDSCEEQKLFAIIQTAIYFPLILIGNDEVEAYFSDRELNEKALFEDRSYLVLAHKDKDEAYAKRLKESIQDLRDYCEHV</sequence>
<dbReference type="SUPFAM" id="SSF56112">
    <property type="entry name" value="Protein kinase-like (PK-like)"/>
    <property type="match status" value="1"/>
</dbReference>
<reference evidence="2 3" key="1">
    <citation type="journal article" date="2023" name="Insect Mol. Biol.">
        <title>Genome sequencing provides insights into the evolution of gene families encoding plant cell wall-degrading enzymes in longhorned beetles.</title>
        <authorList>
            <person name="Shin N.R."/>
            <person name="Okamura Y."/>
            <person name="Kirsch R."/>
            <person name="Pauchet Y."/>
        </authorList>
    </citation>
    <scope>NUCLEOTIDE SEQUENCE [LARGE SCALE GENOMIC DNA]</scope>
    <source>
        <strain evidence="2">EAD_L_NR</strain>
    </source>
</reference>
<protein>
    <recommendedName>
        <fullName evidence="1">CHK kinase-like domain-containing protein</fullName>
    </recommendedName>
</protein>
<dbReference type="Gene3D" id="3.90.1200.10">
    <property type="match status" value="1"/>
</dbReference>
<keyword evidence="3" id="KW-1185">Reference proteome</keyword>
<dbReference type="Pfam" id="PF02958">
    <property type="entry name" value="EcKL"/>
    <property type="match status" value="1"/>
</dbReference>
<dbReference type="InterPro" id="IPR011009">
    <property type="entry name" value="Kinase-like_dom_sf"/>
</dbReference>
<organism evidence="2 3">
    <name type="scientific">Exocentrus adspersus</name>
    <dbReference type="NCBI Taxonomy" id="1586481"/>
    <lineage>
        <taxon>Eukaryota</taxon>
        <taxon>Metazoa</taxon>
        <taxon>Ecdysozoa</taxon>
        <taxon>Arthropoda</taxon>
        <taxon>Hexapoda</taxon>
        <taxon>Insecta</taxon>
        <taxon>Pterygota</taxon>
        <taxon>Neoptera</taxon>
        <taxon>Endopterygota</taxon>
        <taxon>Coleoptera</taxon>
        <taxon>Polyphaga</taxon>
        <taxon>Cucujiformia</taxon>
        <taxon>Chrysomeloidea</taxon>
        <taxon>Cerambycidae</taxon>
        <taxon>Lamiinae</taxon>
        <taxon>Acanthocinini</taxon>
        <taxon>Exocentrus</taxon>
    </lineage>
</organism>
<name>A0AAV8W4I9_9CUCU</name>
<dbReference type="InterPro" id="IPR004119">
    <property type="entry name" value="EcKL"/>
</dbReference>
<accession>A0AAV8W4I9</accession>
<gene>
    <name evidence="2" type="ORF">NQ315_015653</name>
</gene>
<evidence type="ECO:0000313" key="3">
    <source>
        <dbReference type="Proteomes" id="UP001159042"/>
    </source>
</evidence>